<protein>
    <submittedName>
        <fullName evidence="2">Uncharacterized protein</fullName>
    </submittedName>
</protein>
<evidence type="ECO:0000313" key="3">
    <source>
        <dbReference type="Proteomes" id="UP000199707"/>
    </source>
</evidence>
<dbReference type="Proteomes" id="UP000199707">
    <property type="component" value="Unassembled WGS sequence"/>
</dbReference>
<organism evidence="2 3">
    <name type="scientific">Mycolicibacterium fluoranthenivorans</name>
    <dbReference type="NCBI Taxonomy" id="258505"/>
    <lineage>
        <taxon>Bacteria</taxon>
        <taxon>Bacillati</taxon>
        <taxon>Actinomycetota</taxon>
        <taxon>Actinomycetes</taxon>
        <taxon>Mycobacteriales</taxon>
        <taxon>Mycobacteriaceae</taxon>
        <taxon>Mycolicibacterium</taxon>
    </lineage>
</organism>
<evidence type="ECO:0000313" key="2">
    <source>
        <dbReference type="EMBL" id="SCX20156.1"/>
    </source>
</evidence>
<reference evidence="3" key="1">
    <citation type="submission" date="2016-10" db="EMBL/GenBank/DDBJ databases">
        <authorList>
            <person name="Varghese N."/>
            <person name="Submissions S."/>
        </authorList>
    </citation>
    <scope>NUCLEOTIDE SEQUENCE [LARGE SCALE GENOMIC DNA]</scope>
    <source>
        <strain evidence="3">UNC267MFSha1.1M11</strain>
    </source>
</reference>
<accession>A0A1G4WC06</accession>
<sequence length="230" mass="24713">MDGIVGAGAVLVEQIQQLTPGCFHRLGWVGGREPDQVLLEGGALRCAGVALRFAQHLADHLDMTEVDGPAGQGGRTPRQHRFQGLPADDVARSEVLGVFDPRLGRRLTDPQSQRQDVDPGFPADLLGGGPALQRGQDPVIDTGADPGEVLTPGLQLQQLRGIEPGESHRGQRLTRGCIGVDSSQHRLTIHHRNRTHVRILRGGAAGIRSYPQGQNLSTTTYFALAERLTS</sequence>
<gene>
    <name evidence="2" type="ORF">SAMN02799620_02840</name>
</gene>
<name>A0A1G4WC06_9MYCO</name>
<dbReference type="EMBL" id="FMUB01000005">
    <property type="protein sequence ID" value="SCX20156.1"/>
    <property type="molecule type" value="Genomic_DNA"/>
</dbReference>
<proteinExistence type="predicted"/>
<evidence type="ECO:0000256" key="1">
    <source>
        <dbReference type="SAM" id="MobiDB-lite"/>
    </source>
</evidence>
<feature type="region of interest" description="Disordered" evidence="1">
    <location>
        <begin position="101"/>
        <end position="121"/>
    </location>
</feature>
<dbReference type="AlphaFoldDB" id="A0A1G4WC06"/>